<dbReference type="Gene3D" id="1.20.1250.20">
    <property type="entry name" value="MFS general substrate transporter like domains"/>
    <property type="match status" value="1"/>
</dbReference>
<feature type="transmembrane region" description="Helical" evidence="6">
    <location>
        <begin position="50"/>
        <end position="68"/>
    </location>
</feature>
<feature type="transmembrane region" description="Helical" evidence="6">
    <location>
        <begin position="246"/>
        <end position="265"/>
    </location>
</feature>
<dbReference type="PROSITE" id="PS50850">
    <property type="entry name" value="MFS"/>
    <property type="match status" value="1"/>
</dbReference>
<feature type="transmembrane region" description="Helical" evidence="6">
    <location>
        <begin position="110"/>
        <end position="131"/>
    </location>
</feature>
<dbReference type="OrthoDB" id="9814001at2"/>
<dbReference type="PANTHER" id="PTHR23531">
    <property type="entry name" value="QUINOLENE RESISTANCE PROTEIN NORA"/>
    <property type="match status" value="1"/>
</dbReference>
<evidence type="ECO:0000259" key="7">
    <source>
        <dbReference type="PROSITE" id="PS50850"/>
    </source>
</evidence>
<evidence type="ECO:0000256" key="2">
    <source>
        <dbReference type="ARBA" id="ARBA00022448"/>
    </source>
</evidence>
<feature type="transmembrane region" description="Helical" evidence="6">
    <location>
        <begin position="217"/>
        <end position="234"/>
    </location>
</feature>
<dbReference type="CDD" id="cd17489">
    <property type="entry name" value="MFS_YfcJ_like"/>
    <property type="match status" value="1"/>
</dbReference>
<dbReference type="InterPro" id="IPR020846">
    <property type="entry name" value="MFS_dom"/>
</dbReference>
<proteinExistence type="predicted"/>
<comment type="caution">
    <text evidence="8">The sequence shown here is derived from an EMBL/GenBank/DDBJ whole genome shotgun (WGS) entry which is preliminary data.</text>
</comment>
<dbReference type="GO" id="GO:0022857">
    <property type="term" value="F:transmembrane transporter activity"/>
    <property type="evidence" value="ECO:0007669"/>
    <property type="project" value="InterPro"/>
</dbReference>
<dbReference type="InterPro" id="IPR036259">
    <property type="entry name" value="MFS_trans_sf"/>
</dbReference>
<evidence type="ECO:0000256" key="4">
    <source>
        <dbReference type="ARBA" id="ARBA00022989"/>
    </source>
</evidence>
<comment type="subcellular location">
    <subcellularLocation>
        <location evidence="1">Cell membrane</location>
        <topology evidence="1">Multi-pass membrane protein</topology>
    </subcellularLocation>
</comment>
<reference evidence="8 9" key="1">
    <citation type="submission" date="2018-06" db="EMBL/GenBank/DDBJ databases">
        <title>Thermoflavimicrobium daqus sp. nov., a thermophilic microbe isolated from Moutai-flavour Daqu.</title>
        <authorList>
            <person name="Wang X."/>
            <person name="Zhou H."/>
        </authorList>
    </citation>
    <scope>NUCLEOTIDE SEQUENCE [LARGE SCALE GENOMIC DNA]</scope>
    <source>
        <strain evidence="8 9">FBKL4.011</strain>
    </source>
</reference>
<dbReference type="SUPFAM" id="SSF103473">
    <property type="entry name" value="MFS general substrate transporter"/>
    <property type="match status" value="1"/>
</dbReference>
<dbReference type="InterPro" id="IPR011701">
    <property type="entry name" value="MFS"/>
</dbReference>
<keyword evidence="3 6" id="KW-0812">Transmembrane</keyword>
<dbReference type="Proteomes" id="UP000251213">
    <property type="component" value="Unassembled WGS sequence"/>
</dbReference>
<dbReference type="InterPro" id="IPR052714">
    <property type="entry name" value="MFS_Exporter"/>
</dbReference>
<evidence type="ECO:0000313" key="8">
    <source>
        <dbReference type="EMBL" id="RAL21394.1"/>
    </source>
</evidence>
<dbReference type="AlphaFoldDB" id="A0A364K134"/>
<organism evidence="8 9">
    <name type="scientific">Thermoflavimicrobium daqui</name>
    <dbReference type="NCBI Taxonomy" id="2137476"/>
    <lineage>
        <taxon>Bacteria</taxon>
        <taxon>Bacillati</taxon>
        <taxon>Bacillota</taxon>
        <taxon>Bacilli</taxon>
        <taxon>Bacillales</taxon>
        <taxon>Thermoactinomycetaceae</taxon>
        <taxon>Thermoflavimicrobium</taxon>
    </lineage>
</organism>
<feature type="transmembrane region" description="Helical" evidence="6">
    <location>
        <begin position="271"/>
        <end position="288"/>
    </location>
</feature>
<feature type="transmembrane region" description="Helical" evidence="6">
    <location>
        <begin position="74"/>
        <end position="98"/>
    </location>
</feature>
<keyword evidence="4 6" id="KW-1133">Transmembrane helix</keyword>
<keyword evidence="2" id="KW-0813">Transport</keyword>
<keyword evidence="5 6" id="KW-0472">Membrane</keyword>
<dbReference type="GO" id="GO:0005886">
    <property type="term" value="C:plasma membrane"/>
    <property type="evidence" value="ECO:0007669"/>
    <property type="project" value="UniProtKB-SubCell"/>
</dbReference>
<name>A0A364K134_9BACL</name>
<feature type="domain" description="Major facilitator superfamily (MFS) profile" evidence="7">
    <location>
        <begin position="1"/>
        <end position="361"/>
    </location>
</feature>
<dbReference type="PANTHER" id="PTHR23531:SF1">
    <property type="entry name" value="QUINOLENE RESISTANCE PROTEIN NORA"/>
    <property type="match status" value="1"/>
</dbReference>
<keyword evidence="9" id="KW-1185">Reference proteome</keyword>
<accession>A0A364K134</accession>
<gene>
    <name evidence="8" type="ORF">DL897_16550</name>
</gene>
<evidence type="ECO:0000256" key="5">
    <source>
        <dbReference type="ARBA" id="ARBA00023136"/>
    </source>
</evidence>
<feature type="transmembrane region" description="Helical" evidence="6">
    <location>
        <begin position="20"/>
        <end position="38"/>
    </location>
</feature>
<feature type="transmembrane region" description="Helical" evidence="6">
    <location>
        <begin position="187"/>
        <end position="211"/>
    </location>
</feature>
<dbReference type="EMBL" id="QJKK01000015">
    <property type="protein sequence ID" value="RAL21394.1"/>
    <property type="molecule type" value="Genomic_DNA"/>
</dbReference>
<dbReference type="Pfam" id="PF07690">
    <property type="entry name" value="MFS_1"/>
    <property type="match status" value="1"/>
</dbReference>
<reference evidence="8 9" key="2">
    <citation type="submission" date="2018-06" db="EMBL/GenBank/DDBJ databases">
        <authorList>
            <person name="Zhirakovskaya E."/>
        </authorList>
    </citation>
    <scope>NUCLEOTIDE SEQUENCE [LARGE SCALE GENOMIC DNA]</scope>
    <source>
        <strain evidence="8 9">FBKL4.011</strain>
    </source>
</reference>
<sequence>MLTPTFPAYVKEKWNSSDFTISLVISLFALSAIIARIFAGEALKRGSRNLILYAGLCIVALSTAGYYGSGTIAALLLMRMIFGIGFGMTSTAFPTMVSDVIPLKRMGEGMGYYGLSTSLSMSIAPVIGLWLLNDYGFGALVIASASLIILIFPLSYLIRSAKSPAQLDQKKIPSKASTKIQIIDKKIFLPCCLNLLLSITYGGLISFLALFGKETHIANVGWFFLCNAIAIVLVRPISGKIFDKKGHIAILPLGAVLVIVGLVILSYTQSMNLLILSSVFYGLGYGMIQPSIQAWTIKLVSPEQRGMANAAFLNSIDLGVAIGSMFLGMIATAANYAVMYRLSAICMVLFLFIYMFTFLRNAKHQKSHSHDQKLSA</sequence>
<evidence type="ECO:0000256" key="3">
    <source>
        <dbReference type="ARBA" id="ARBA00022692"/>
    </source>
</evidence>
<feature type="transmembrane region" description="Helical" evidence="6">
    <location>
        <begin position="137"/>
        <end position="158"/>
    </location>
</feature>
<protein>
    <submittedName>
        <fullName evidence="8">MFS transporter</fullName>
    </submittedName>
</protein>
<evidence type="ECO:0000256" key="1">
    <source>
        <dbReference type="ARBA" id="ARBA00004651"/>
    </source>
</evidence>
<evidence type="ECO:0000313" key="9">
    <source>
        <dbReference type="Proteomes" id="UP000251213"/>
    </source>
</evidence>
<feature type="transmembrane region" description="Helical" evidence="6">
    <location>
        <begin position="309"/>
        <end position="332"/>
    </location>
</feature>
<feature type="transmembrane region" description="Helical" evidence="6">
    <location>
        <begin position="338"/>
        <end position="359"/>
    </location>
</feature>
<evidence type="ECO:0000256" key="6">
    <source>
        <dbReference type="SAM" id="Phobius"/>
    </source>
</evidence>